<reference evidence="20" key="1">
    <citation type="submission" date="2021-02" db="EMBL/GenBank/DDBJ databases">
        <authorList>
            <person name="Dougan E. K."/>
            <person name="Rhodes N."/>
            <person name="Thang M."/>
            <person name="Chan C."/>
        </authorList>
    </citation>
    <scope>NUCLEOTIDE SEQUENCE</scope>
</reference>
<dbReference type="Gene3D" id="1.20.120.350">
    <property type="entry name" value="Voltage-gated potassium channels. Chain C"/>
    <property type="match status" value="4"/>
</dbReference>
<dbReference type="InterPro" id="IPR043203">
    <property type="entry name" value="VGCC_Ca_Na"/>
</dbReference>
<feature type="domain" description="Ion transport" evidence="19">
    <location>
        <begin position="495"/>
        <end position="738"/>
    </location>
</feature>
<organism evidence="20 21">
    <name type="scientific">Polarella glacialis</name>
    <name type="common">Dinoflagellate</name>
    <dbReference type="NCBI Taxonomy" id="89957"/>
    <lineage>
        <taxon>Eukaryota</taxon>
        <taxon>Sar</taxon>
        <taxon>Alveolata</taxon>
        <taxon>Dinophyceae</taxon>
        <taxon>Suessiales</taxon>
        <taxon>Suessiaceae</taxon>
        <taxon>Polarella</taxon>
    </lineage>
</organism>
<evidence type="ECO:0000256" key="17">
    <source>
        <dbReference type="SAM" id="MobiDB-lite"/>
    </source>
</evidence>
<evidence type="ECO:0000256" key="7">
    <source>
        <dbReference type="ARBA" id="ARBA00022882"/>
    </source>
</evidence>
<comment type="subcellular location">
    <subcellularLocation>
        <location evidence="1">Cell membrane</location>
        <topology evidence="1">Multi-pass membrane protein</topology>
    </subcellularLocation>
    <subcellularLocation>
        <location evidence="16">Membrane</location>
        <topology evidence="16">Multi-pass membrane protein</topology>
    </subcellularLocation>
</comment>
<dbReference type="Gene3D" id="1.10.238.10">
    <property type="entry name" value="EF-hand"/>
    <property type="match status" value="1"/>
</dbReference>
<dbReference type="InterPro" id="IPR002077">
    <property type="entry name" value="VDCCAlpha1"/>
</dbReference>
<accession>A0A813LCQ1</accession>
<proteinExistence type="inferred from homology"/>
<evidence type="ECO:0000256" key="3">
    <source>
        <dbReference type="ARBA" id="ARBA00022475"/>
    </source>
</evidence>
<keyword evidence="11" id="KW-0325">Glycoprotein</keyword>
<dbReference type="Proteomes" id="UP000626109">
    <property type="component" value="Unassembled WGS sequence"/>
</dbReference>
<sequence length="1807" mass="201392">MVVVGMLVSLRRKRAAIAIQNRKRQANLDEDLLEDHELVRSTTVRSLGANALDPEARLRHDLCVLQLQQLATEALASPATESSGTSSPCWKSSEDTVSALVKSSIAFDKTSGTVARQHDPIGRPRMSLLRRAARSCTETCRALVSSWVFEYGILLLILLGSLMMALDQPGLNPHGTLKRVIVTFEEVLLYVFSLEMLLKMTALGLVNRKSYFKDDLNKLDALIVLAGWTSLAINQSAECEVFGMFFCIESSANSVGISALRSFRVLRPLQAVKKLNGMKVLLQALLRSIPDLRDSMVLCGFFMVLYSVAGIQLYMGALQQRCVAEDGSLALGDDGQPMLCSLVPEFGKSCPRGSVCKETAGENMNSGFTSFDNMPAALLTVFECITLEGWTDIMYSMREVRGSGHDFYFISLVFFGAIFMVNIVVAVLVANFMTSSDDLDQGTHSRSFISMRSSTSHLAAADDSNSEERQGCLSCPRRLAAAVKRCCRYVSLSDWFRAVTFFLILVNTFVMAMDNIVNEDILETLNLALTVTYSLELFIKLVGLGPKQWRQDAFNIFDAVVVVVSWVDIILTFAVGFRAGPLLTVMRTLRLFRIAKLSNHVKSLQKIIDALLNSLVTIANLWLLLLMYMFICALLGMNFFGVTEEQMEQTSAKWGLIDSGLYKGHMARPNFSNFLHSLISVFIVVTGENWNEVMYVAMESTGWVAALYFVPVMIVGNYIILNLFLAVLMDQFAKAEQHLALKQQQELEEEESAERHSRERKDAESSSQRLVEEPTQGLEPRAEEQEEQVQVQNEALDGFPPAGTGRVGPEEEPDDNNHNNNNKLDADGGELQKEKQWLRVLAHPELEEKSPNHRSEEKSSNIGSEEKSPYNGSQSEREGETPKSRNNGSNQSSGREEETPRSRRSRTPPKKKSRAARASAKLTSLYTSKQLVDTSGLQGYSLYIFSRKSWIRAACWDVIRHQYFDQLIFGLICVNSLVLVVGLSPDQDADEQSMFLAMDAMLTALFAAEALMKIIVYGFVIGPHSYLRNGWNVMDLVVVCISIWNLTFSAAVSGNVQLSWVKVVRSLKVLRMLKVVTSLEGMKVVVISLVTAMPAIMEVVLVLLLFLVTFSILGVQLLKNTFWLCSCQDFCPEKRFNPLGSLAAGKNATELCQGSCPGAPVGLSNCVWMPHPEWSFDNIGFALLALFEVAAMENWTLVLFAAMDGVSVDEGPQYNYNPWVAIFFILYVFVMAFFVFNLFVGVVINQYTIVMNHTNGSALLTDGQLRWLKTQKLLLNVRRHDFIRPTGRWRQLALQLVESRELESVIIAFILLHVCVLCTESYQSWPALKRFQESIGTVVLPIFTFEAVIKLFALSPRIYFHSYWNVFDFTVVVGSNVAWLIQAEFLATGKGLAEMVLLRFFRIVRIFRLIQFFSSLRNLVETLVSSLMSLVNVGALLLLLFFVYAVAGMALFGDIQIDGNPELKALSEHANFQSFYVAMVLLLRMSTGESWNRVMHDCFSGARCAAAPHKPECGDSAMAIAFFVSFMVLGSFVLLNLFVAVIVDNLFQIYIQTDDDADSILVTQADLDDFAQAWARLVPCDRSDWLPTNQVLELMQTVKPPLGFKGEVILGRHMLQVLHRLGIRDFPGSKVHFMEVLCRLSAMVAGSDMTDVMNYEVVRLVTSQVSHALPVPEIHSRLRLGLPCAQKRSATVRHPVIYLASQVLASVKLQSWWKALQVRRMFSSIVGPNGAKTPPLMSAIMGKREDSVFDEGCFEDTSDRKVVPAFRTRLNAHGDAVSSGGTSNHGDAGNSDRPTLDLAEQIGKCCI</sequence>
<dbReference type="Gene3D" id="1.10.287.70">
    <property type="match status" value="4"/>
</dbReference>
<feature type="transmembrane region" description="Helical" evidence="18">
    <location>
        <begin position="967"/>
        <end position="984"/>
    </location>
</feature>
<evidence type="ECO:0000256" key="18">
    <source>
        <dbReference type="SAM" id="Phobius"/>
    </source>
</evidence>
<dbReference type="InterPro" id="IPR005821">
    <property type="entry name" value="Ion_trans_dom"/>
</dbReference>
<feature type="transmembrane region" description="Helical" evidence="18">
    <location>
        <begin position="495"/>
        <end position="513"/>
    </location>
</feature>
<keyword evidence="12" id="KW-0407">Ion channel</keyword>
<feature type="transmembrane region" description="Helical" evidence="18">
    <location>
        <begin position="621"/>
        <end position="640"/>
    </location>
</feature>
<evidence type="ECO:0000313" key="21">
    <source>
        <dbReference type="Proteomes" id="UP000626109"/>
    </source>
</evidence>
<keyword evidence="9" id="KW-0406">Ion transport</keyword>
<keyword evidence="8 18" id="KW-1133">Transmembrane helix</keyword>
<feature type="transmembrane region" description="Helical" evidence="18">
    <location>
        <begin position="996"/>
        <end position="1021"/>
    </location>
</feature>
<feature type="transmembrane region" description="Helical" evidence="18">
    <location>
        <begin position="148"/>
        <end position="167"/>
    </location>
</feature>
<feature type="transmembrane region" description="Helical" evidence="18">
    <location>
        <begin position="407"/>
        <end position="430"/>
    </location>
</feature>
<evidence type="ECO:0000313" key="20">
    <source>
        <dbReference type="EMBL" id="CAE8725578.1"/>
    </source>
</evidence>
<comment type="caution">
    <text evidence="20">The sequence shown here is derived from an EMBL/GenBank/DDBJ whole genome shotgun (WGS) entry which is preliminary data.</text>
</comment>
<feature type="region of interest" description="Disordered" evidence="17">
    <location>
        <begin position="1774"/>
        <end position="1795"/>
    </location>
</feature>
<evidence type="ECO:0000256" key="5">
    <source>
        <dbReference type="ARBA" id="ARBA00022737"/>
    </source>
</evidence>
<keyword evidence="6 15" id="KW-0106">Calcium</keyword>
<dbReference type="GO" id="GO:0005891">
    <property type="term" value="C:voltage-gated calcium channel complex"/>
    <property type="evidence" value="ECO:0007669"/>
    <property type="project" value="InterPro"/>
</dbReference>
<evidence type="ECO:0000256" key="12">
    <source>
        <dbReference type="ARBA" id="ARBA00023303"/>
    </source>
</evidence>
<feature type="transmembrane region" description="Helical" evidence="18">
    <location>
        <begin position="1379"/>
        <end position="1401"/>
    </location>
</feature>
<feature type="transmembrane region" description="Helical" evidence="18">
    <location>
        <begin position="1033"/>
        <end position="1052"/>
    </location>
</feature>
<feature type="transmembrane region" description="Helical" evidence="18">
    <location>
        <begin position="702"/>
        <end position="728"/>
    </location>
</feature>
<evidence type="ECO:0000256" key="9">
    <source>
        <dbReference type="ARBA" id="ARBA00023065"/>
    </source>
</evidence>
<dbReference type="FunFam" id="1.20.120.350:FF:000009">
    <property type="entry name" value="Voltage-dependent T-type calcium channel subunit alpha"/>
    <property type="match status" value="1"/>
</dbReference>
<evidence type="ECO:0000256" key="15">
    <source>
        <dbReference type="PIRSR" id="PIRSR602077-1"/>
    </source>
</evidence>
<keyword evidence="3" id="KW-1003">Cell membrane</keyword>
<evidence type="ECO:0000256" key="1">
    <source>
        <dbReference type="ARBA" id="ARBA00004651"/>
    </source>
</evidence>
<keyword evidence="10 18" id="KW-0472">Membrane</keyword>
<feature type="transmembrane region" description="Helical" evidence="18">
    <location>
        <begin position="1099"/>
        <end position="1118"/>
    </location>
</feature>
<evidence type="ECO:0000256" key="16">
    <source>
        <dbReference type="RuleBase" id="RU003808"/>
    </source>
</evidence>
<dbReference type="FunFam" id="1.10.287.70:FF:000093">
    <property type="entry name" value="Calcium channel subunit Cch1"/>
    <property type="match status" value="1"/>
</dbReference>
<feature type="transmembrane region" description="Helical" evidence="18">
    <location>
        <begin position="671"/>
        <end position="690"/>
    </location>
</feature>
<keyword evidence="2" id="KW-0813">Transport</keyword>
<feature type="compositionally biased region" description="Basic and acidic residues" evidence="17">
    <location>
        <begin position="843"/>
        <end position="868"/>
    </location>
</feature>
<evidence type="ECO:0000256" key="14">
    <source>
        <dbReference type="ARBA" id="ARBA00067459"/>
    </source>
</evidence>
<dbReference type="InterPro" id="IPR027359">
    <property type="entry name" value="Volt_channel_dom_sf"/>
</dbReference>
<dbReference type="PRINTS" id="PR00167">
    <property type="entry name" value="CACHANNEL"/>
</dbReference>
<evidence type="ECO:0000256" key="4">
    <source>
        <dbReference type="ARBA" id="ARBA00022692"/>
    </source>
</evidence>
<feature type="domain" description="Ion transport" evidence="19">
    <location>
        <begin position="148"/>
        <end position="434"/>
    </location>
</feature>
<dbReference type="PANTHER" id="PTHR10037:SF62">
    <property type="entry name" value="SODIUM CHANNEL PROTEIN 60E"/>
    <property type="match status" value="1"/>
</dbReference>
<dbReference type="GO" id="GO:0005248">
    <property type="term" value="F:voltage-gated sodium channel activity"/>
    <property type="evidence" value="ECO:0007669"/>
    <property type="project" value="TreeGrafter"/>
</dbReference>
<dbReference type="PANTHER" id="PTHR10037">
    <property type="entry name" value="VOLTAGE-GATED CATION CHANNEL CALCIUM AND SODIUM"/>
    <property type="match status" value="1"/>
</dbReference>
<feature type="region of interest" description="Disordered" evidence="17">
    <location>
        <begin position="843"/>
        <end position="919"/>
    </location>
</feature>
<dbReference type="Pfam" id="PF00520">
    <property type="entry name" value="Ion_trans"/>
    <property type="match status" value="4"/>
</dbReference>
<dbReference type="GO" id="GO:0046872">
    <property type="term" value="F:metal ion binding"/>
    <property type="evidence" value="ECO:0007669"/>
    <property type="project" value="UniProtKB-KW"/>
</dbReference>
<name>A0A813LCQ1_POLGL</name>
<keyword evidence="4 18" id="KW-0812">Transmembrane</keyword>
<feature type="binding site" evidence="15">
    <location>
        <position position="388"/>
    </location>
    <ligand>
        <name>Ca(2+)</name>
        <dbReference type="ChEBI" id="CHEBI:29108"/>
    </ligand>
</feature>
<feature type="compositionally biased region" description="Basic residues" evidence="17">
    <location>
        <begin position="902"/>
        <end position="915"/>
    </location>
</feature>
<comment type="similarity">
    <text evidence="13 16">Belongs to the calcium channel alpha-1 subunit (TC 1.A.1.11) family.</text>
</comment>
<feature type="domain" description="Ion transport" evidence="19">
    <location>
        <begin position="1303"/>
        <end position="1553"/>
    </location>
</feature>
<evidence type="ECO:0000256" key="6">
    <source>
        <dbReference type="ARBA" id="ARBA00022837"/>
    </source>
</evidence>
<feature type="binding site" evidence="15">
    <location>
        <position position="688"/>
    </location>
    <ligand>
        <name>Ca(2+)</name>
        <dbReference type="ChEBI" id="CHEBI:29108"/>
    </ligand>
</feature>
<feature type="transmembrane region" description="Helical" evidence="18">
    <location>
        <begin position="1334"/>
        <end position="1359"/>
    </location>
</feature>
<feature type="transmembrane region" description="Helical" evidence="18">
    <location>
        <begin position="525"/>
        <end position="544"/>
    </location>
</feature>
<dbReference type="GO" id="GO:0001518">
    <property type="term" value="C:voltage-gated sodium channel complex"/>
    <property type="evidence" value="ECO:0007669"/>
    <property type="project" value="TreeGrafter"/>
</dbReference>
<keyword evidence="7 16" id="KW-0851">Voltage-gated channel</keyword>
<feature type="domain" description="Ion transport" evidence="19">
    <location>
        <begin position="961"/>
        <end position="1248"/>
    </location>
</feature>
<evidence type="ECO:0000256" key="8">
    <source>
        <dbReference type="ARBA" id="ARBA00022989"/>
    </source>
</evidence>
<keyword evidence="5" id="KW-0677">Repeat</keyword>
<feature type="transmembrane region" description="Helical" evidence="18">
    <location>
        <begin position="1220"/>
        <end position="1244"/>
    </location>
</feature>
<protein>
    <recommendedName>
        <fullName evidence="14">Calcium-channel protein CCH1</fullName>
    </recommendedName>
</protein>
<keyword evidence="16" id="KW-0109">Calcium transport</keyword>
<feature type="region of interest" description="Disordered" evidence="17">
    <location>
        <begin position="745"/>
        <end position="827"/>
    </location>
</feature>
<evidence type="ECO:0000256" key="2">
    <source>
        <dbReference type="ARBA" id="ARBA00022448"/>
    </source>
</evidence>
<feature type="transmembrane region" description="Helical" evidence="18">
    <location>
        <begin position="1422"/>
        <end position="1450"/>
    </location>
</feature>
<feature type="compositionally biased region" description="Basic and acidic residues" evidence="17">
    <location>
        <begin position="753"/>
        <end position="764"/>
    </location>
</feature>
<evidence type="ECO:0000256" key="10">
    <source>
        <dbReference type="ARBA" id="ARBA00023136"/>
    </source>
</evidence>
<evidence type="ECO:0000259" key="19">
    <source>
        <dbReference type="Pfam" id="PF00520"/>
    </source>
</evidence>
<feature type="transmembrane region" description="Helical" evidence="18">
    <location>
        <begin position="1179"/>
        <end position="1200"/>
    </location>
</feature>
<dbReference type="EMBL" id="CAJNNW010035097">
    <property type="protein sequence ID" value="CAE8725578.1"/>
    <property type="molecule type" value="Genomic_DNA"/>
</dbReference>
<feature type="transmembrane region" description="Helical" evidence="18">
    <location>
        <begin position="556"/>
        <end position="577"/>
    </location>
</feature>
<keyword evidence="15" id="KW-0479">Metal-binding</keyword>
<feature type="transmembrane region" description="Helical" evidence="18">
    <location>
        <begin position="187"/>
        <end position="206"/>
    </location>
</feature>
<keyword evidence="16" id="KW-0107">Calcium channel</keyword>
<dbReference type="GO" id="GO:0005245">
    <property type="term" value="F:voltage-gated calcium channel activity"/>
    <property type="evidence" value="ECO:0007669"/>
    <property type="project" value="InterPro"/>
</dbReference>
<feature type="transmembrane region" description="Helical" evidence="18">
    <location>
        <begin position="1519"/>
        <end position="1543"/>
    </location>
</feature>
<dbReference type="SUPFAM" id="SSF81324">
    <property type="entry name" value="Voltage-gated potassium channels"/>
    <property type="match status" value="4"/>
</dbReference>
<evidence type="ECO:0000256" key="13">
    <source>
        <dbReference type="ARBA" id="ARBA00061395"/>
    </source>
</evidence>
<feature type="transmembrane region" description="Helical" evidence="18">
    <location>
        <begin position="296"/>
        <end position="315"/>
    </location>
</feature>
<feature type="compositionally biased region" description="Low complexity" evidence="17">
    <location>
        <begin position="884"/>
        <end position="893"/>
    </location>
</feature>
<gene>
    <name evidence="20" type="ORF">PGLA2088_LOCUS44185</name>
</gene>
<evidence type="ECO:0000256" key="11">
    <source>
        <dbReference type="ARBA" id="ARBA00023180"/>
    </source>
</evidence>